<feature type="transmembrane region" description="Helical" evidence="7">
    <location>
        <begin position="418"/>
        <end position="439"/>
    </location>
</feature>
<proteinExistence type="predicted"/>
<evidence type="ECO:0000313" key="9">
    <source>
        <dbReference type="Proteomes" id="UP001274321"/>
    </source>
</evidence>
<keyword evidence="2" id="KW-0813">Transport</keyword>
<evidence type="ECO:0000313" key="8">
    <source>
        <dbReference type="EMBL" id="MDX6806956.1"/>
    </source>
</evidence>
<feature type="transmembrane region" description="Helical" evidence="7">
    <location>
        <begin position="88"/>
        <end position="108"/>
    </location>
</feature>
<dbReference type="Proteomes" id="UP001274321">
    <property type="component" value="Unassembled WGS sequence"/>
</dbReference>
<evidence type="ECO:0000256" key="1">
    <source>
        <dbReference type="ARBA" id="ARBA00004651"/>
    </source>
</evidence>
<keyword evidence="5 7" id="KW-1133">Transmembrane helix</keyword>
<keyword evidence="9" id="KW-1185">Reference proteome</keyword>
<evidence type="ECO:0000256" key="3">
    <source>
        <dbReference type="ARBA" id="ARBA00022475"/>
    </source>
</evidence>
<dbReference type="RefSeq" id="WP_319845081.1">
    <property type="nucleotide sequence ID" value="NZ_JAXAFJ010000008.1"/>
</dbReference>
<comment type="subcellular location">
    <subcellularLocation>
        <location evidence="1">Cell membrane</location>
        <topology evidence="1">Multi-pass membrane protein</topology>
    </subcellularLocation>
</comment>
<dbReference type="SUPFAM" id="SSF103473">
    <property type="entry name" value="MFS general substrate transporter"/>
    <property type="match status" value="1"/>
</dbReference>
<dbReference type="InterPro" id="IPR036259">
    <property type="entry name" value="MFS_trans_sf"/>
</dbReference>
<feature type="transmembrane region" description="Helical" evidence="7">
    <location>
        <begin position="328"/>
        <end position="350"/>
    </location>
</feature>
<reference evidence="8 9" key="1">
    <citation type="submission" date="2023-11" db="EMBL/GenBank/DDBJ databases">
        <authorList>
            <person name="Bao R."/>
        </authorList>
    </citation>
    <scope>NUCLEOTIDE SEQUENCE [LARGE SCALE GENOMIC DNA]</scope>
    <source>
        <strain evidence="8 9">PJ23</strain>
    </source>
</reference>
<dbReference type="PANTHER" id="PTHR23513:SF11">
    <property type="entry name" value="STAPHYLOFERRIN A TRANSPORTER"/>
    <property type="match status" value="1"/>
</dbReference>
<dbReference type="PANTHER" id="PTHR23513">
    <property type="entry name" value="INTEGRAL MEMBRANE EFFLUX PROTEIN-RELATED"/>
    <property type="match status" value="1"/>
</dbReference>
<dbReference type="Gene3D" id="1.20.1250.20">
    <property type="entry name" value="MFS general substrate transporter like domains"/>
    <property type="match status" value="1"/>
</dbReference>
<keyword evidence="4 7" id="KW-0812">Transmembrane</keyword>
<comment type="caution">
    <text evidence="8">The sequence shown here is derived from an EMBL/GenBank/DDBJ whole genome shotgun (WGS) entry which is preliminary data.</text>
</comment>
<keyword evidence="3" id="KW-1003">Cell membrane</keyword>
<feature type="transmembrane region" description="Helical" evidence="7">
    <location>
        <begin position="213"/>
        <end position="233"/>
    </location>
</feature>
<gene>
    <name evidence="8" type="ORF">SCD90_12860</name>
</gene>
<dbReference type="InterPro" id="IPR010290">
    <property type="entry name" value="TM_effector"/>
</dbReference>
<feature type="transmembrane region" description="Helical" evidence="7">
    <location>
        <begin position="120"/>
        <end position="140"/>
    </location>
</feature>
<feature type="transmembrane region" description="Helical" evidence="7">
    <location>
        <begin position="259"/>
        <end position="281"/>
    </location>
</feature>
<keyword evidence="6 7" id="KW-0472">Membrane</keyword>
<organism evidence="8 9">
    <name type="scientific">Terrihabitans rhizophilus</name>
    <dbReference type="NCBI Taxonomy" id="3092662"/>
    <lineage>
        <taxon>Bacteria</taxon>
        <taxon>Pseudomonadati</taxon>
        <taxon>Pseudomonadota</taxon>
        <taxon>Alphaproteobacteria</taxon>
        <taxon>Hyphomicrobiales</taxon>
        <taxon>Terrihabitans</taxon>
    </lineage>
</organism>
<feature type="transmembrane region" description="Helical" evidence="7">
    <location>
        <begin position="390"/>
        <end position="412"/>
    </location>
</feature>
<evidence type="ECO:0000256" key="6">
    <source>
        <dbReference type="ARBA" id="ARBA00023136"/>
    </source>
</evidence>
<dbReference type="EMBL" id="JAXAFJ010000008">
    <property type="protein sequence ID" value="MDX6806956.1"/>
    <property type="molecule type" value="Genomic_DNA"/>
</dbReference>
<protein>
    <submittedName>
        <fullName evidence="8">MFS transporter</fullName>
    </submittedName>
</protein>
<evidence type="ECO:0000256" key="7">
    <source>
        <dbReference type="SAM" id="Phobius"/>
    </source>
</evidence>
<accession>A0ABU4RVR2</accession>
<dbReference type="Pfam" id="PF05977">
    <property type="entry name" value="MFS_3"/>
    <property type="match status" value="1"/>
</dbReference>
<evidence type="ECO:0000256" key="5">
    <source>
        <dbReference type="ARBA" id="ARBA00022989"/>
    </source>
</evidence>
<sequence>MTRKAIDNLHQVDSHTNLIGHPSQDVYLQRTQLSCLFEALFGMASHRLTRRPPDFVVFAAGQGVSAAGMWMQKTTLGWLAWELTHSPAWVGTLALTELFAAVVVTPFAGAMTDRTNAFRLILATQAAMLAVPLALVASLLAGTLTIWALLIFALVDSVTQAFNQPVRMSIIGALAGRDRLPQAVASNSIAFNLARALGPAIAGMILLKTGEAAAVFTAVIPAYAAMLLVLAVLRMKLNRAAPPPSGTNLFGEITDGCRYVLATPSLLVVFLMAVTFSLLGRPFTELFPAIAGQTFQGGPDVLSALMSAQGVGALVGGLIMLKPRTLPALALVTLVGGLTMCASLMVFSVAGGVTLALALMAVAGLGHVICNIGMQSLIQSSAGYRMRGRVIALYGLIFRGGPALSAAMLGLAAEWISLQHLIGACAMLCAVFMLGIGAVSRSIFLRPAPAE</sequence>
<evidence type="ECO:0000256" key="2">
    <source>
        <dbReference type="ARBA" id="ARBA00022448"/>
    </source>
</evidence>
<evidence type="ECO:0000256" key="4">
    <source>
        <dbReference type="ARBA" id="ARBA00022692"/>
    </source>
</evidence>
<feature type="transmembrane region" description="Helical" evidence="7">
    <location>
        <begin position="356"/>
        <end position="378"/>
    </location>
</feature>
<dbReference type="CDD" id="cd06173">
    <property type="entry name" value="MFS_MefA_like"/>
    <property type="match status" value="1"/>
</dbReference>
<name>A0ABU4RVR2_9HYPH</name>
<feature type="transmembrane region" description="Helical" evidence="7">
    <location>
        <begin position="301"/>
        <end position="321"/>
    </location>
</feature>
<feature type="transmembrane region" description="Helical" evidence="7">
    <location>
        <begin position="55"/>
        <end position="72"/>
    </location>
</feature>